<proteinExistence type="inferred from homology"/>
<evidence type="ECO:0000256" key="6">
    <source>
        <dbReference type="ARBA" id="ARBA00012513"/>
    </source>
</evidence>
<dbReference type="Gene3D" id="1.10.510.10">
    <property type="entry name" value="Transferase(Phosphotransferase) domain 1"/>
    <property type="match status" value="1"/>
</dbReference>
<keyword evidence="13" id="KW-0227">DNA damage</keyword>
<evidence type="ECO:0000256" key="23">
    <source>
        <dbReference type="SAM" id="MobiDB-lite"/>
    </source>
</evidence>
<dbReference type="InterPro" id="IPR051234">
    <property type="entry name" value="TAO_STE20_kinase"/>
</dbReference>
<dbReference type="Ensembl" id="ENSUMAT00000021405.1">
    <property type="protein sequence ID" value="ENSUMAP00000018102.1"/>
    <property type="gene ID" value="ENSUMAG00000011914.1"/>
</dbReference>
<dbReference type="GO" id="GO:0051493">
    <property type="term" value="P:regulation of cytoskeleton organization"/>
    <property type="evidence" value="ECO:0007669"/>
    <property type="project" value="TreeGrafter"/>
</dbReference>
<keyword evidence="9" id="KW-0723">Serine/threonine-protein kinase</keyword>
<accession>A0A452UBF2</accession>
<dbReference type="GO" id="GO:0045121">
    <property type="term" value="C:membrane raft"/>
    <property type="evidence" value="ECO:0007669"/>
    <property type="project" value="UniProtKB-SubCell"/>
</dbReference>
<dbReference type="GO" id="GO:0005811">
    <property type="term" value="C:lipid droplet"/>
    <property type="evidence" value="ECO:0007669"/>
    <property type="project" value="UniProtKB-SubCell"/>
</dbReference>
<evidence type="ECO:0000256" key="14">
    <source>
        <dbReference type="ARBA" id="ARBA00022777"/>
    </source>
</evidence>
<keyword evidence="15" id="KW-0067">ATP-binding</keyword>
<keyword evidence="7" id="KW-1003">Cell membrane</keyword>
<feature type="domain" description="Protein kinase" evidence="24">
    <location>
        <begin position="1"/>
        <end position="237"/>
    </location>
</feature>
<evidence type="ECO:0000256" key="19">
    <source>
        <dbReference type="ARBA" id="ARBA00043013"/>
    </source>
</evidence>
<reference evidence="25" key="1">
    <citation type="submission" date="2019-03" db="UniProtKB">
        <authorList>
            <consortium name="Ensembl"/>
        </authorList>
    </citation>
    <scope>IDENTIFICATION</scope>
</reference>
<evidence type="ECO:0000313" key="25">
    <source>
        <dbReference type="Ensembl" id="ENSUMAP00000018102"/>
    </source>
</evidence>
<evidence type="ECO:0000256" key="16">
    <source>
        <dbReference type="ARBA" id="ARBA00023054"/>
    </source>
</evidence>
<evidence type="ECO:0000256" key="5">
    <source>
        <dbReference type="ARBA" id="ARBA00008874"/>
    </source>
</evidence>
<keyword evidence="10" id="KW-0551">Lipid droplet</keyword>
<gene>
    <name evidence="25" type="primary">TAOK3</name>
</gene>
<evidence type="ECO:0000256" key="3">
    <source>
        <dbReference type="ARBA" id="ARBA00004496"/>
    </source>
</evidence>
<evidence type="ECO:0000256" key="15">
    <source>
        <dbReference type="ARBA" id="ARBA00022840"/>
    </source>
</evidence>
<dbReference type="GO" id="GO:0005886">
    <property type="term" value="C:plasma membrane"/>
    <property type="evidence" value="ECO:0007669"/>
    <property type="project" value="UniProtKB-SubCell"/>
</dbReference>
<keyword evidence="14" id="KW-0418">Kinase</keyword>
<dbReference type="PANTHER" id="PTHR47167">
    <property type="entry name" value="SERINE/THREONINE-PROTEIN KINASE TAO1-LIKE PROTEIN"/>
    <property type="match status" value="1"/>
</dbReference>
<evidence type="ECO:0000256" key="10">
    <source>
        <dbReference type="ARBA" id="ARBA00022677"/>
    </source>
</evidence>
<dbReference type="GeneTree" id="ENSGT00940000155735"/>
<dbReference type="InterPro" id="IPR011009">
    <property type="entry name" value="Kinase-like_dom_sf"/>
</dbReference>
<protein>
    <recommendedName>
        <fullName evidence="18">Serine/threonine-protein kinase TAO3</fullName>
        <ecNumber evidence="6">2.7.11.1</ecNumber>
    </recommendedName>
    <alternativeName>
        <fullName evidence="19">Thousand and one amino acid protein 3</fullName>
    </alternativeName>
</protein>
<dbReference type="GO" id="GO:0004674">
    <property type="term" value="F:protein serine/threonine kinase activity"/>
    <property type="evidence" value="ECO:0007669"/>
    <property type="project" value="UniProtKB-KW"/>
</dbReference>
<dbReference type="EC" id="2.7.11.1" evidence="6"/>
<evidence type="ECO:0000256" key="11">
    <source>
        <dbReference type="ARBA" id="ARBA00022679"/>
    </source>
</evidence>
<evidence type="ECO:0000259" key="24">
    <source>
        <dbReference type="PROSITE" id="PS50011"/>
    </source>
</evidence>
<evidence type="ECO:0000256" key="21">
    <source>
        <dbReference type="ARBA" id="ARBA00048679"/>
    </source>
</evidence>
<dbReference type="InterPro" id="IPR008271">
    <property type="entry name" value="Ser/Thr_kinase_AS"/>
</dbReference>
<keyword evidence="12" id="KW-0547">Nucleotide-binding</keyword>
<feature type="coiled-coil region" evidence="22">
    <location>
        <begin position="698"/>
        <end position="799"/>
    </location>
</feature>
<evidence type="ECO:0000256" key="18">
    <source>
        <dbReference type="ARBA" id="ARBA00040009"/>
    </source>
</evidence>
<evidence type="ECO:0000256" key="20">
    <source>
        <dbReference type="ARBA" id="ARBA00047899"/>
    </source>
</evidence>
<dbReference type="SMART" id="SM00220">
    <property type="entry name" value="S_TKc"/>
    <property type="match status" value="1"/>
</dbReference>
<keyword evidence="11" id="KW-0808">Transferase</keyword>
<keyword evidence="8" id="KW-0963">Cytoplasm</keyword>
<feature type="coiled-coil region" evidence="22">
    <location>
        <begin position="394"/>
        <end position="439"/>
    </location>
</feature>
<sequence length="843" mass="98776">ATNAHTNEVVAVKKMSYSGKQTHEKWQDILKEVKFLQQLKHPNTIEYKGCYLKEHTAWLVMEYCLGSASDLLEVHKKPLQEVEIAAITHGALQGLAYLHSHALIHRDIKAGNILLTEPGQVKLADFGSASMASPANSFVGTPYWMAPEVILAMDEGQYDGKVDIWSLGITCIELAERKPPLFNMNAMSALYHIAQNDSPTLQSNEWTDSFRRFVDYCLQKIPQERPTSAELLRHDFVRRDRPLRVLIDLIQRTKDAVRELDNLQYRKMKKILFQETRNGPLNESQEDEEVVIFFNPHSSSVNSMQEVMDENSSEPIMMHDDESTVNSSSSIVPKKVGYVVPFAALGFVNVVKPAQATWHPDVSVVPFYNCNMGLNLALDSSLTVTRQIHEHEQENELREQMSGYKRMRRQHQKQLIALENKLKAEMDEHRLKLQKEVETHANNSSIELEKLAKKQVAIIEKEAKVAAADEKKFQQQILAQQKKDLTTFLESQKKQYKICKEKIKEEMNEDHSTPKKEKQERISKHKENLQHTQAEEEAHLLTQQRLYYDKNCRFFKRKIMIKRHEVEQQNIREELNKKRTQKEMEHAMLIRHDESTRELEYRQLHTLQKLRMDLIRLQHQTELENQLEYNKRRERELHRKHVMELRQQPKNLKAMEMQIKKQFQDTCKVQTKQYKALKNHQLEVTPKNEHKTILKTLKDEQTRKLAILAEQYEQSINEMMASQALRLDEAQEAECQALRLQLQQEMELLNAYQSKIKMQTEAQHERELQKLEQRVSLRRAHLEQKIEEELAALQKERSERIKYLLERQEREIETFDMESLRMGFGNLIPSLSLPSPPTSPALK</sequence>
<evidence type="ECO:0000256" key="9">
    <source>
        <dbReference type="ARBA" id="ARBA00022527"/>
    </source>
</evidence>
<name>A0A452UBF2_URSMA</name>
<evidence type="ECO:0000256" key="13">
    <source>
        <dbReference type="ARBA" id="ARBA00022763"/>
    </source>
</evidence>
<keyword evidence="17" id="KW-0472">Membrane</keyword>
<dbReference type="AlphaFoldDB" id="A0A452UBF2"/>
<dbReference type="PROSITE" id="PS50011">
    <property type="entry name" value="PROTEIN_KINASE_DOM"/>
    <property type="match status" value="1"/>
</dbReference>
<evidence type="ECO:0000256" key="17">
    <source>
        <dbReference type="ARBA" id="ARBA00023136"/>
    </source>
</evidence>
<evidence type="ECO:0000256" key="7">
    <source>
        <dbReference type="ARBA" id="ARBA00022475"/>
    </source>
</evidence>
<evidence type="ECO:0000256" key="22">
    <source>
        <dbReference type="SAM" id="Coils"/>
    </source>
</evidence>
<dbReference type="PANTHER" id="PTHR47167:SF10">
    <property type="entry name" value="SERINE_THREONINE-PROTEIN KINASE TAO3"/>
    <property type="match status" value="1"/>
</dbReference>
<comment type="catalytic activity">
    <reaction evidence="21">
        <text>L-seryl-[protein] + ATP = O-phospho-L-seryl-[protein] + ADP + H(+)</text>
        <dbReference type="Rhea" id="RHEA:17989"/>
        <dbReference type="Rhea" id="RHEA-COMP:9863"/>
        <dbReference type="Rhea" id="RHEA-COMP:11604"/>
        <dbReference type="ChEBI" id="CHEBI:15378"/>
        <dbReference type="ChEBI" id="CHEBI:29999"/>
        <dbReference type="ChEBI" id="CHEBI:30616"/>
        <dbReference type="ChEBI" id="CHEBI:83421"/>
        <dbReference type="ChEBI" id="CHEBI:456216"/>
        <dbReference type="EC" id="2.7.11.1"/>
    </reaction>
</comment>
<dbReference type="GO" id="GO:0005524">
    <property type="term" value="F:ATP binding"/>
    <property type="evidence" value="ECO:0007669"/>
    <property type="project" value="UniProtKB-KW"/>
</dbReference>
<evidence type="ECO:0000256" key="12">
    <source>
        <dbReference type="ARBA" id="ARBA00022741"/>
    </source>
</evidence>
<dbReference type="GO" id="GO:0005737">
    <property type="term" value="C:cytoplasm"/>
    <property type="evidence" value="ECO:0007669"/>
    <property type="project" value="UniProtKB-SubCell"/>
</dbReference>
<dbReference type="SUPFAM" id="SSF56112">
    <property type="entry name" value="Protein kinase-like (PK-like)"/>
    <property type="match status" value="1"/>
</dbReference>
<evidence type="ECO:0000256" key="8">
    <source>
        <dbReference type="ARBA" id="ARBA00022490"/>
    </source>
</evidence>
<dbReference type="FunFam" id="1.10.510.10:FF:000030">
    <property type="entry name" value="Serine/threonine-protein kinase TAO2, putative"/>
    <property type="match status" value="1"/>
</dbReference>
<dbReference type="InterPro" id="IPR000719">
    <property type="entry name" value="Prot_kinase_dom"/>
</dbReference>
<evidence type="ECO:0000256" key="1">
    <source>
        <dbReference type="ARBA" id="ARBA00004202"/>
    </source>
</evidence>
<evidence type="ECO:0000256" key="4">
    <source>
        <dbReference type="ARBA" id="ARBA00004502"/>
    </source>
</evidence>
<dbReference type="Gene3D" id="3.30.200.20">
    <property type="entry name" value="Phosphorylase Kinase, domain 1"/>
    <property type="match status" value="1"/>
</dbReference>
<dbReference type="GO" id="GO:0006974">
    <property type="term" value="P:DNA damage response"/>
    <property type="evidence" value="ECO:0007669"/>
    <property type="project" value="UniProtKB-KW"/>
</dbReference>
<evidence type="ECO:0000256" key="2">
    <source>
        <dbReference type="ARBA" id="ARBA00004285"/>
    </source>
</evidence>
<feature type="region of interest" description="Disordered" evidence="23">
    <location>
        <begin position="505"/>
        <end position="536"/>
    </location>
</feature>
<dbReference type="PROSITE" id="PS00108">
    <property type="entry name" value="PROTEIN_KINASE_ST"/>
    <property type="match status" value="1"/>
</dbReference>
<comment type="subcellular location">
    <subcellularLocation>
        <location evidence="1">Cell membrane</location>
        <topology evidence="1">Peripheral membrane protein</topology>
    </subcellularLocation>
    <subcellularLocation>
        <location evidence="3">Cytoplasm</location>
    </subcellularLocation>
    <subcellularLocation>
        <location evidence="4">Lipid droplet</location>
    </subcellularLocation>
    <subcellularLocation>
        <location evidence="2">Membrane raft</location>
    </subcellularLocation>
</comment>
<dbReference type="Pfam" id="PF00069">
    <property type="entry name" value="Pkinase"/>
    <property type="match status" value="1"/>
</dbReference>
<comment type="similarity">
    <text evidence="5">Belongs to the protein kinase superfamily. STE Ser/Thr protein kinase family. STE20 subfamily.</text>
</comment>
<organism evidence="25">
    <name type="scientific">Ursus maritimus</name>
    <name type="common">Polar bear</name>
    <name type="synonym">Thalarctos maritimus</name>
    <dbReference type="NCBI Taxonomy" id="29073"/>
    <lineage>
        <taxon>Eukaryota</taxon>
        <taxon>Metazoa</taxon>
        <taxon>Chordata</taxon>
        <taxon>Craniata</taxon>
        <taxon>Vertebrata</taxon>
        <taxon>Euteleostomi</taxon>
        <taxon>Mammalia</taxon>
        <taxon>Eutheria</taxon>
        <taxon>Laurasiatheria</taxon>
        <taxon>Carnivora</taxon>
        <taxon>Caniformia</taxon>
        <taxon>Ursidae</taxon>
        <taxon>Ursus</taxon>
    </lineage>
</organism>
<keyword evidence="16 22" id="KW-0175">Coiled coil</keyword>
<comment type="catalytic activity">
    <reaction evidence="20">
        <text>L-threonyl-[protein] + ATP = O-phospho-L-threonyl-[protein] + ADP + H(+)</text>
        <dbReference type="Rhea" id="RHEA:46608"/>
        <dbReference type="Rhea" id="RHEA-COMP:11060"/>
        <dbReference type="Rhea" id="RHEA-COMP:11605"/>
        <dbReference type="ChEBI" id="CHEBI:15378"/>
        <dbReference type="ChEBI" id="CHEBI:30013"/>
        <dbReference type="ChEBI" id="CHEBI:30616"/>
        <dbReference type="ChEBI" id="CHEBI:61977"/>
        <dbReference type="ChEBI" id="CHEBI:456216"/>
        <dbReference type="EC" id="2.7.11.1"/>
    </reaction>
</comment>